<evidence type="ECO:0000313" key="4">
    <source>
        <dbReference type="RefSeq" id="XP_026763040.2"/>
    </source>
</evidence>
<dbReference type="AlphaFoldDB" id="A0A6J1X7Z8"/>
<keyword evidence="3" id="KW-1185">Reference proteome</keyword>
<reference evidence="4" key="1">
    <citation type="submission" date="2025-08" db="UniProtKB">
        <authorList>
            <consortium name="RefSeq"/>
        </authorList>
    </citation>
    <scope>IDENTIFICATION</scope>
    <source>
        <tissue evidence="4">Whole larvae</tissue>
    </source>
</reference>
<dbReference type="SFLD" id="SFLDS00019">
    <property type="entry name" value="Glutathione_Transferase_(cytos"/>
    <property type="match status" value="1"/>
</dbReference>
<dbReference type="PROSITE" id="PS50404">
    <property type="entry name" value="GST_NTER"/>
    <property type="match status" value="1"/>
</dbReference>
<dbReference type="InParanoid" id="A0A6J1X7Z8"/>
<dbReference type="FunCoup" id="A0A6J1X7Z8">
    <property type="interactions" value="269"/>
</dbReference>
<dbReference type="SUPFAM" id="SSF52833">
    <property type="entry name" value="Thioredoxin-like"/>
    <property type="match status" value="1"/>
</dbReference>
<feature type="domain" description="GST C-terminal" evidence="2">
    <location>
        <begin position="90"/>
        <end position="211"/>
    </location>
</feature>
<accession>A0A6J1X7Z8</accession>
<dbReference type="PROSITE" id="PS50405">
    <property type="entry name" value="GST_CTER"/>
    <property type="match status" value="1"/>
</dbReference>
<sequence length="221" mass="24844">MPLVLHKTDGSPPVRAVLMTIDILKLKVEFVEVNTLAGETRRPEYVAKNPMHTVPLLEDGNFTLADSHAIITYLVSKYGGEKRAELYPNDFSTRATIDQRLYFDAAVLFPRLISILRPVFRDKATGPTAQQIEDVKEGYGMLERYLQKSEYLVGSTITLADISLAATVSTLNVIVPLTEEFPKTIQWLNNLRGTDFYKKANEPGLTKITEFYNLSIKNNSS</sequence>
<dbReference type="SUPFAM" id="SSF47616">
    <property type="entry name" value="GST C-terminal domain-like"/>
    <property type="match status" value="1"/>
</dbReference>
<dbReference type="InterPro" id="IPR036282">
    <property type="entry name" value="Glutathione-S-Trfase_C_sf"/>
</dbReference>
<dbReference type="KEGG" id="gmw:113521642"/>
<dbReference type="InterPro" id="IPR036249">
    <property type="entry name" value="Thioredoxin-like_sf"/>
</dbReference>
<dbReference type="PANTHER" id="PTHR43969:SF4">
    <property type="entry name" value="FI01423P-RELATED"/>
    <property type="match status" value="1"/>
</dbReference>
<dbReference type="CDD" id="cd03177">
    <property type="entry name" value="GST_C_Delta_Epsilon"/>
    <property type="match status" value="1"/>
</dbReference>
<evidence type="ECO:0000313" key="3">
    <source>
        <dbReference type="Proteomes" id="UP001652740"/>
    </source>
</evidence>
<dbReference type="Proteomes" id="UP001652740">
    <property type="component" value="Unplaced"/>
</dbReference>
<gene>
    <name evidence="4" type="primary">LOC113521642</name>
</gene>
<evidence type="ECO:0000259" key="1">
    <source>
        <dbReference type="PROSITE" id="PS50404"/>
    </source>
</evidence>
<dbReference type="InterPro" id="IPR010987">
    <property type="entry name" value="Glutathione-S-Trfase_C-like"/>
</dbReference>
<dbReference type="Gene3D" id="1.20.1050.10">
    <property type="match status" value="1"/>
</dbReference>
<dbReference type="Gene3D" id="3.40.30.10">
    <property type="entry name" value="Glutaredoxin"/>
    <property type="match status" value="1"/>
</dbReference>
<dbReference type="Pfam" id="PF13417">
    <property type="entry name" value="GST_N_3"/>
    <property type="match status" value="1"/>
</dbReference>
<dbReference type="GeneID" id="113521642"/>
<dbReference type="InterPro" id="IPR040079">
    <property type="entry name" value="Glutathione_S-Trfase"/>
</dbReference>
<organism evidence="3 4">
    <name type="scientific">Galleria mellonella</name>
    <name type="common">Greater wax moth</name>
    <dbReference type="NCBI Taxonomy" id="7137"/>
    <lineage>
        <taxon>Eukaryota</taxon>
        <taxon>Metazoa</taxon>
        <taxon>Ecdysozoa</taxon>
        <taxon>Arthropoda</taxon>
        <taxon>Hexapoda</taxon>
        <taxon>Insecta</taxon>
        <taxon>Pterygota</taxon>
        <taxon>Neoptera</taxon>
        <taxon>Endopterygota</taxon>
        <taxon>Lepidoptera</taxon>
        <taxon>Glossata</taxon>
        <taxon>Ditrysia</taxon>
        <taxon>Pyraloidea</taxon>
        <taxon>Pyralidae</taxon>
        <taxon>Galleriinae</taxon>
        <taxon>Galleria</taxon>
    </lineage>
</organism>
<protein>
    <submittedName>
        <fullName evidence="4">Glutathione S-transferase 1-like</fullName>
    </submittedName>
</protein>
<dbReference type="SFLD" id="SFLDG00358">
    <property type="entry name" value="Main_(cytGST)"/>
    <property type="match status" value="1"/>
</dbReference>
<evidence type="ECO:0000259" key="2">
    <source>
        <dbReference type="PROSITE" id="PS50405"/>
    </source>
</evidence>
<feature type="domain" description="GST N-terminal" evidence="1">
    <location>
        <begin position="1"/>
        <end position="82"/>
    </location>
</feature>
<dbReference type="RefSeq" id="XP_026763040.2">
    <property type="nucleotide sequence ID" value="XM_026907239.3"/>
</dbReference>
<name>A0A6J1X7Z8_GALME</name>
<dbReference type="SFLD" id="SFLDG01153">
    <property type="entry name" value="Main.4:_Theta-like"/>
    <property type="match status" value="1"/>
</dbReference>
<dbReference type="InterPro" id="IPR004045">
    <property type="entry name" value="Glutathione_S-Trfase_N"/>
</dbReference>
<proteinExistence type="predicted"/>
<dbReference type="GO" id="GO:0006749">
    <property type="term" value="P:glutathione metabolic process"/>
    <property type="evidence" value="ECO:0007669"/>
    <property type="project" value="TreeGrafter"/>
</dbReference>
<dbReference type="PANTHER" id="PTHR43969">
    <property type="entry name" value="GLUTATHIONE S TRANSFERASE D10, ISOFORM A-RELATED"/>
    <property type="match status" value="1"/>
</dbReference>
<dbReference type="InterPro" id="IPR004046">
    <property type="entry name" value="GST_C"/>
</dbReference>
<dbReference type="Pfam" id="PF00043">
    <property type="entry name" value="GST_C"/>
    <property type="match status" value="1"/>
</dbReference>
<dbReference type="GO" id="GO:0004364">
    <property type="term" value="F:glutathione transferase activity"/>
    <property type="evidence" value="ECO:0007669"/>
    <property type="project" value="TreeGrafter"/>
</dbReference>